<comment type="caution">
    <text evidence="2">The sequence shown here is derived from an EMBL/GenBank/DDBJ whole genome shotgun (WGS) entry which is preliminary data.</text>
</comment>
<feature type="compositionally biased region" description="Low complexity" evidence="1">
    <location>
        <begin position="42"/>
        <end position="67"/>
    </location>
</feature>
<evidence type="ECO:0000313" key="3">
    <source>
        <dbReference type="Proteomes" id="UP001500305"/>
    </source>
</evidence>
<organism evidence="2 3">
    <name type="scientific">Kitasatospora cystarginea</name>
    <dbReference type="NCBI Taxonomy" id="58350"/>
    <lineage>
        <taxon>Bacteria</taxon>
        <taxon>Bacillati</taxon>
        <taxon>Actinomycetota</taxon>
        <taxon>Actinomycetes</taxon>
        <taxon>Kitasatosporales</taxon>
        <taxon>Streptomycetaceae</taxon>
        <taxon>Kitasatospora</taxon>
    </lineage>
</organism>
<name>A0ABN3F050_9ACTN</name>
<evidence type="ECO:0000313" key="2">
    <source>
        <dbReference type="EMBL" id="GAA2279739.1"/>
    </source>
</evidence>
<reference evidence="2 3" key="1">
    <citation type="journal article" date="2019" name="Int. J. Syst. Evol. Microbiol.">
        <title>The Global Catalogue of Microorganisms (GCM) 10K type strain sequencing project: providing services to taxonomists for standard genome sequencing and annotation.</title>
        <authorList>
            <consortium name="The Broad Institute Genomics Platform"/>
            <consortium name="The Broad Institute Genome Sequencing Center for Infectious Disease"/>
            <person name="Wu L."/>
            <person name="Ma J."/>
        </authorList>
    </citation>
    <scope>NUCLEOTIDE SEQUENCE [LARGE SCALE GENOMIC DNA]</scope>
    <source>
        <strain evidence="2 3">JCM 7356</strain>
    </source>
</reference>
<feature type="compositionally biased region" description="Low complexity" evidence="1">
    <location>
        <begin position="16"/>
        <end position="28"/>
    </location>
</feature>
<dbReference type="EMBL" id="BAAATR010000070">
    <property type="protein sequence ID" value="GAA2279739.1"/>
    <property type="molecule type" value="Genomic_DNA"/>
</dbReference>
<sequence>MRTSPLRGYVVPLPSPTAAAPALGANPPCREADLSTMRTADDTPGADDGTSGPFVVPLRAAATGRRSSAVRRRGGGCERDSYERCARDSAPAMADPPRRTPPPSDPPSGGRRPRLTGRAAGWAHDDNR</sequence>
<protein>
    <submittedName>
        <fullName evidence="2">Uncharacterized protein</fullName>
    </submittedName>
</protein>
<keyword evidence="3" id="KW-1185">Reference proteome</keyword>
<feature type="region of interest" description="Disordered" evidence="1">
    <location>
        <begin position="1"/>
        <end position="128"/>
    </location>
</feature>
<proteinExistence type="predicted"/>
<feature type="compositionally biased region" description="Basic and acidic residues" evidence="1">
    <location>
        <begin position="75"/>
        <end position="87"/>
    </location>
</feature>
<gene>
    <name evidence="2" type="ORF">GCM10010430_77230</name>
</gene>
<evidence type="ECO:0000256" key="1">
    <source>
        <dbReference type="SAM" id="MobiDB-lite"/>
    </source>
</evidence>
<accession>A0ABN3F050</accession>
<dbReference type="Proteomes" id="UP001500305">
    <property type="component" value="Unassembled WGS sequence"/>
</dbReference>